<dbReference type="PANTHER" id="PTHR30349:SF41">
    <property type="entry name" value="INTEGRASE_RECOMBINASE PROTEIN MJ0367-RELATED"/>
    <property type="match status" value="1"/>
</dbReference>
<dbReference type="RefSeq" id="WP_048072094.1">
    <property type="nucleotide sequence ID" value="NZ_JARVXG010000051.1"/>
</dbReference>
<keyword evidence="3" id="KW-0233">DNA recombination</keyword>
<feature type="coiled-coil region" evidence="4">
    <location>
        <begin position="345"/>
        <end position="379"/>
    </location>
</feature>
<evidence type="ECO:0000313" key="6">
    <source>
        <dbReference type="EMBL" id="CEA12796.1"/>
    </source>
</evidence>
<dbReference type="AlphaFoldDB" id="A0A090JTN6"/>
<dbReference type="KEGG" id="mfi:DSM1535_0434"/>
<dbReference type="SUPFAM" id="SSF56349">
    <property type="entry name" value="DNA breaking-rejoining enzymes"/>
    <property type="match status" value="1"/>
</dbReference>
<name>A0A090JTN6_METFO</name>
<dbReference type="InterPro" id="IPR002104">
    <property type="entry name" value="Integrase_catalytic"/>
</dbReference>
<dbReference type="GO" id="GO:0003677">
    <property type="term" value="F:DNA binding"/>
    <property type="evidence" value="ECO:0007669"/>
    <property type="project" value="UniProtKB-KW"/>
</dbReference>
<dbReference type="InterPro" id="IPR011010">
    <property type="entry name" value="DNA_brk_join_enz"/>
</dbReference>
<dbReference type="CDD" id="cd00397">
    <property type="entry name" value="DNA_BRE_C"/>
    <property type="match status" value="1"/>
</dbReference>
<keyword evidence="2" id="KW-0238">DNA-binding</keyword>
<evidence type="ECO:0000256" key="2">
    <source>
        <dbReference type="ARBA" id="ARBA00023125"/>
    </source>
</evidence>
<keyword evidence="4" id="KW-0175">Coiled coil</keyword>
<dbReference type="PANTHER" id="PTHR30349">
    <property type="entry name" value="PHAGE INTEGRASE-RELATED"/>
    <property type="match status" value="1"/>
</dbReference>
<proteinExistence type="predicted"/>
<feature type="domain" description="Tyr recombinase" evidence="5">
    <location>
        <begin position="111"/>
        <end position="331"/>
    </location>
</feature>
<dbReference type="EMBL" id="LN515531">
    <property type="protein sequence ID" value="CEA12796.1"/>
    <property type="molecule type" value="Genomic_DNA"/>
</dbReference>
<dbReference type="PROSITE" id="PS51898">
    <property type="entry name" value="TYR_RECOMBINASE"/>
    <property type="match status" value="1"/>
</dbReference>
<protein>
    <recommendedName>
        <fullName evidence="5">Tyr recombinase domain-containing protein</fullName>
    </recommendedName>
</protein>
<reference evidence="6" key="1">
    <citation type="submission" date="2014-08" db="EMBL/GenBank/DDBJ databases">
        <authorList>
            <person name="Wibberg D."/>
        </authorList>
    </citation>
    <scope>NUCLEOTIDE SEQUENCE</scope>
</reference>
<dbReference type="PATRIC" id="fig|2162.9.peg.453"/>
<gene>
    <name evidence="6" type="ORF">DSM1535_0434</name>
</gene>
<dbReference type="InterPro" id="IPR013762">
    <property type="entry name" value="Integrase-like_cat_sf"/>
</dbReference>
<dbReference type="Gene3D" id="1.10.443.10">
    <property type="entry name" value="Intergrase catalytic core"/>
    <property type="match status" value="1"/>
</dbReference>
<evidence type="ECO:0000256" key="1">
    <source>
        <dbReference type="ARBA" id="ARBA00022908"/>
    </source>
</evidence>
<keyword evidence="1" id="KW-0229">DNA integration</keyword>
<accession>A0A090JTN6</accession>
<organism evidence="6">
    <name type="scientific">Methanobacterium formicicum</name>
    <dbReference type="NCBI Taxonomy" id="2162"/>
    <lineage>
        <taxon>Archaea</taxon>
        <taxon>Methanobacteriati</taxon>
        <taxon>Methanobacteriota</taxon>
        <taxon>Methanomada group</taxon>
        <taxon>Methanobacteria</taxon>
        <taxon>Methanobacteriales</taxon>
        <taxon>Methanobacteriaceae</taxon>
        <taxon>Methanobacterium</taxon>
    </lineage>
</organism>
<sequence length="389" mass="46211">MSIAQDPRMEYFLNLKDWKKNTRRKYIADIGLYVECIGKTPSELISEARKEQVATDWMDERQIPRYFKKFINFLDDKKHSKYSQKLTVANVKTFYRCFEIETPSISVKGVPESYYILYEDLPQHEDIRKVISLSNAQYRALFSFMASSGMNYSDATSISVRELILAVNYYFKITKQEKYKVKDLAGLYETCEKVKGIVPVWRMWRFKTSNQHITFSSPESLNFILDYFMEQPPANEEVPIFRKFKKQKKLTYRAVNVYLQKLNEKLGWQDKKIGRFGFVTSKSFRTFFANEMEDEEVFEKHIRLMMGHKQAGVTQNYFKTKAPKMLKSYLEGVHRLTFLEEITVIDNTDDLLLELEKRNEERDEEMKQLRKDLDRALQLKGMESDLNDE</sequence>
<dbReference type="GO" id="GO:0015074">
    <property type="term" value="P:DNA integration"/>
    <property type="evidence" value="ECO:0007669"/>
    <property type="project" value="UniProtKB-KW"/>
</dbReference>
<dbReference type="InterPro" id="IPR050090">
    <property type="entry name" value="Tyrosine_recombinase_XerCD"/>
</dbReference>
<dbReference type="GO" id="GO:0006310">
    <property type="term" value="P:DNA recombination"/>
    <property type="evidence" value="ECO:0007669"/>
    <property type="project" value="UniProtKB-KW"/>
</dbReference>
<evidence type="ECO:0000259" key="5">
    <source>
        <dbReference type="PROSITE" id="PS51898"/>
    </source>
</evidence>
<evidence type="ECO:0000256" key="3">
    <source>
        <dbReference type="ARBA" id="ARBA00023172"/>
    </source>
</evidence>
<evidence type="ECO:0000256" key="4">
    <source>
        <dbReference type="SAM" id="Coils"/>
    </source>
</evidence>